<name>A0A1H9DUL5_9RHOB</name>
<dbReference type="SUPFAM" id="SSF56219">
    <property type="entry name" value="DNase I-like"/>
    <property type="match status" value="1"/>
</dbReference>
<sequence length="349" mass="37410">MILGAYHPARADVLRIATFNTELSRKGPGLLLRDILRGDPQVMAVVKVLSHVAPDVVVIQGFDYDRGLVALSALRDAIARKGLGFAHVFALRPNAGLQSGLDLDGDGRRGRARDAQGYGEFSGQGGMAILSRFPIDVENVRDLSMLLWRDVPGARGPGDRVVLPLDAARVQRLSSVGHWVVPLRLPNETRLTLLTFHATPPVFDGPEDRNGFRNADEARLWSALLDGKLGASPKGAFVLLGDANLDVHDGAGQPAALTSILNDPRLRDPVPKGRGDLMANAEHRGDPALDTVDWPDPAPGNLRVDYVLPSADLAVTGAGVMWPAPDDPLATAVQTASRHRLVWVDVALP</sequence>
<evidence type="ECO:0000313" key="2">
    <source>
        <dbReference type="EMBL" id="SEQ16428.1"/>
    </source>
</evidence>
<keyword evidence="2" id="KW-0540">Nuclease</keyword>
<accession>A0A1H9DUL5</accession>
<dbReference type="STRING" id="657014.SAMN04488092_104266"/>
<dbReference type="Proteomes" id="UP000198634">
    <property type="component" value="Unassembled WGS sequence"/>
</dbReference>
<dbReference type="RefSeq" id="WP_342741858.1">
    <property type="nucleotide sequence ID" value="NZ_FOEP01000004.1"/>
</dbReference>
<evidence type="ECO:0000313" key="3">
    <source>
        <dbReference type="Proteomes" id="UP000198634"/>
    </source>
</evidence>
<dbReference type="GO" id="GO:0004519">
    <property type="term" value="F:endonuclease activity"/>
    <property type="evidence" value="ECO:0007669"/>
    <property type="project" value="UniProtKB-KW"/>
</dbReference>
<keyword evidence="2" id="KW-0378">Hydrolase</keyword>
<dbReference type="InterPro" id="IPR005135">
    <property type="entry name" value="Endo/exonuclease/phosphatase"/>
</dbReference>
<proteinExistence type="predicted"/>
<dbReference type="GO" id="GO:0004527">
    <property type="term" value="F:exonuclease activity"/>
    <property type="evidence" value="ECO:0007669"/>
    <property type="project" value="UniProtKB-KW"/>
</dbReference>
<evidence type="ECO:0000259" key="1">
    <source>
        <dbReference type="Pfam" id="PF03372"/>
    </source>
</evidence>
<dbReference type="InterPro" id="IPR036691">
    <property type="entry name" value="Endo/exonu/phosph_ase_sf"/>
</dbReference>
<dbReference type="EMBL" id="FOEP01000004">
    <property type="protein sequence ID" value="SEQ16428.1"/>
    <property type="molecule type" value="Genomic_DNA"/>
</dbReference>
<feature type="domain" description="Endonuclease/exonuclease/phosphatase" evidence="1">
    <location>
        <begin position="18"/>
        <end position="339"/>
    </location>
</feature>
<organism evidence="2 3">
    <name type="scientific">Thalassovita taeanensis</name>
    <dbReference type="NCBI Taxonomy" id="657014"/>
    <lineage>
        <taxon>Bacteria</taxon>
        <taxon>Pseudomonadati</taxon>
        <taxon>Pseudomonadota</taxon>
        <taxon>Alphaproteobacteria</taxon>
        <taxon>Rhodobacterales</taxon>
        <taxon>Roseobacteraceae</taxon>
        <taxon>Thalassovita</taxon>
    </lineage>
</organism>
<keyword evidence="3" id="KW-1185">Reference proteome</keyword>
<keyword evidence="2" id="KW-0269">Exonuclease</keyword>
<keyword evidence="2" id="KW-0255">Endonuclease</keyword>
<gene>
    <name evidence="2" type="ORF">SAMN04488092_104266</name>
</gene>
<dbReference type="Gene3D" id="3.60.10.10">
    <property type="entry name" value="Endonuclease/exonuclease/phosphatase"/>
    <property type="match status" value="1"/>
</dbReference>
<reference evidence="2 3" key="1">
    <citation type="submission" date="2016-10" db="EMBL/GenBank/DDBJ databases">
        <authorList>
            <person name="de Groot N.N."/>
        </authorList>
    </citation>
    <scope>NUCLEOTIDE SEQUENCE [LARGE SCALE GENOMIC DNA]</scope>
    <source>
        <strain evidence="2 3">DSM 22007</strain>
    </source>
</reference>
<dbReference type="AlphaFoldDB" id="A0A1H9DUL5"/>
<dbReference type="Pfam" id="PF03372">
    <property type="entry name" value="Exo_endo_phos"/>
    <property type="match status" value="1"/>
</dbReference>
<protein>
    <submittedName>
        <fullName evidence="2">Endonuclease/Exonuclease/phosphatase family protein</fullName>
    </submittedName>
</protein>